<feature type="region of interest" description="Disordered" evidence="13">
    <location>
        <begin position="1064"/>
        <end position="1109"/>
    </location>
</feature>
<evidence type="ECO:0000256" key="10">
    <source>
        <dbReference type="ARBA" id="ARBA00023306"/>
    </source>
</evidence>
<dbReference type="InterPro" id="IPR034085">
    <property type="entry name" value="TOG"/>
</dbReference>
<evidence type="ECO:0000256" key="6">
    <source>
        <dbReference type="ARBA" id="ARBA00022737"/>
    </source>
</evidence>
<feature type="domain" description="TOG" evidence="14">
    <location>
        <begin position="8"/>
        <end position="233"/>
    </location>
</feature>
<evidence type="ECO:0000256" key="2">
    <source>
        <dbReference type="ARBA" id="ARBA00004601"/>
    </source>
</evidence>
<feature type="region of interest" description="Disordered" evidence="13">
    <location>
        <begin position="233"/>
        <end position="290"/>
    </location>
</feature>
<dbReference type="GO" id="GO:0072686">
    <property type="term" value="C:mitotic spindle"/>
    <property type="evidence" value="ECO:0007669"/>
    <property type="project" value="TreeGrafter"/>
</dbReference>
<dbReference type="PROSITE" id="PS50077">
    <property type="entry name" value="HEAT_REPEAT"/>
    <property type="match status" value="1"/>
</dbReference>
<evidence type="ECO:0000256" key="11">
    <source>
        <dbReference type="ARBA" id="ARBA00023328"/>
    </source>
</evidence>
<dbReference type="Ensembl" id="ENSACLT00000091420.1">
    <property type="protein sequence ID" value="ENSACLP00000085917.1"/>
    <property type="gene ID" value="ENSACLG00000018864.2"/>
</dbReference>
<comment type="subcellular location">
    <subcellularLocation>
        <location evidence="3">Chromosome</location>
        <location evidence="3">Centromere</location>
        <location evidence="3">Kinetochore</location>
    </subcellularLocation>
    <subcellularLocation>
        <location evidence="1">Cytoplasm</location>
        <location evidence="1">Cytoskeleton</location>
        <location evidence="1">Microtubule organizing center</location>
        <location evidence="1">Centrosome</location>
    </subcellularLocation>
    <subcellularLocation>
        <location evidence="2">Golgi apparatus</location>
        <location evidence="2">trans-Golgi network</location>
    </subcellularLocation>
</comment>
<dbReference type="GO" id="GO:0008017">
    <property type="term" value="F:microtubule binding"/>
    <property type="evidence" value="ECO:0007669"/>
    <property type="project" value="TreeGrafter"/>
</dbReference>
<evidence type="ECO:0000259" key="14">
    <source>
        <dbReference type="SMART" id="SM01349"/>
    </source>
</evidence>
<dbReference type="GO" id="GO:0005881">
    <property type="term" value="C:cytoplasmic microtubule"/>
    <property type="evidence" value="ECO:0007669"/>
    <property type="project" value="TreeGrafter"/>
</dbReference>
<dbReference type="SMART" id="SM01349">
    <property type="entry name" value="TOG"/>
    <property type="match status" value="4"/>
</dbReference>
<dbReference type="Proteomes" id="UP000265100">
    <property type="component" value="Chromosome 22"/>
</dbReference>
<sequence>MEEHDNMEYFYQQVLQKDVTRRLQVGQDLIDYLNDPHRSPDVEQDKPRLDKTIDELTGWVNSSNFKVALLGIDICGAFVDRIGERFKGYLGTVLPALVDRLGDGKDQVRENSQALILRCMEQTASPMYVWERLLPGLKHKNFRSREGICLCLSATLNMYGAQPLSLSKIVPHLCSLTGDQNPQVREASITTLVDVYRHVGEKVRADIGKRGLPAARLQTIFARFDEALNSGNMALSPSHDRSFDDDDSVDGSRSSSAQAAFKVPKVPKKPAESSAARRPSATGGKLVSKESAGAVDEEDFIKAFTDVPTVQIYSTRDLDDNLNKIREICSDDKHDWDQRANALKKIRSLLVAGAASYDCFYQHLRLLDGAFKLSAKDLRSQVVREACITVAHLSSVLGNKFDHGAEAIVPVLFNLIPNCAKVMATSGVSAIRIIIRHTHVPRLIPLITSNCTSKSVAVRRRCYDFLDLLLQEWQTHSLERHTAVLVESIKKGLRDADSEARVEARKTYWGLRNHFPAEAEALYNSLEPSYQRTLQSCLKSSGSVASLPQSDRSSSSSQESLNRPLTSKWSAAPGRVPAGSKGGVSSTSLQRSRSDVDVNAAAVAKYRHVRQTGGAGRLPPGSYSSLDDAADKTDGRVRTKQPLSTASTVSSQVDSRGRSRTKMVSQSQRSDESDCTPAGSRSGSPGRVLTSTTLSTMSTGAHRVLAGSTGDGHRRSRIPRSQGCSRDSSPTRLSVAPSSISSIYNGASRGGSGFGISQSSRLSSSVSAMRVLNTGSDVEEALADALKKPARRRYENYGMYSDDDANSDASSACSERSYSSRNGGAIPTYMRQTEDVAEVLNRCASANWSERKEGLLGLQALLKNQRTLSRVELKRLCEIFTRMFADPHSKRVFSMFLETLVDFIQVHKDDLQDWLFVLLTQLLKKMGADLLGSVQAKVQRALDVTRECFPNDLQFTILMRFTVDQTQTPNLKVKVAILKYIETLTLQMEAPDFVNSSETRLAVSRIITWTTEPKSSDVRKAAQSVLIALFQLNTPEFTMLLAALPKTFQDGATKLLQNHLKNTGNAAQAPMGSPMTRHTPRSPASWSSPVTSPTNTSQNTLSPSAFDYDTENMNSEDIYSSLKGVTEAIQNFSVRSQEDMNEPVQRREGEEGGSGTDGRLSDMGDGGRMALDNKTSLLNTPLLSSSPRVSREYLSDSPFKHSRKDTSLDDSELQTDDSSLDQSELVAELLKELSNHNERIEERKAALCELQKLIRENTLQVWDEHFKTILLLLLETMGDREHVIRTLALRVLREILSKQPWRFKNYAELTIMKALESHKDPHKEVVRAAEETAAMLALSISPDQCIKVLCPIIQSADYPINLAAIKMQTKVVERIPREGLISLLPEIVPGLIQGYDNSESSVRKACVFCLVAIYSVIGEDLKPHLSQLSSSKLKLLNLYIKRAQSGTTGNEPSTEGL</sequence>
<feature type="domain" description="TOG" evidence="14">
    <location>
        <begin position="317"/>
        <end position="547"/>
    </location>
</feature>
<dbReference type="GO" id="GO:0005876">
    <property type="term" value="C:spindle microtubule"/>
    <property type="evidence" value="ECO:0007669"/>
    <property type="project" value="TreeGrafter"/>
</dbReference>
<keyword evidence="9" id="KW-0206">Cytoskeleton</keyword>
<evidence type="ECO:0000256" key="8">
    <source>
        <dbReference type="ARBA" id="ARBA00023034"/>
    </source>
</evidence>
<feature type="compositionally biased region" description="Polar residues" evidence="13">
    <location>
        <begin position="1082"/>
        <end position="1103"/>
    </location>
</feature>
<feature type="region of interest" description="Disordered" evidence="13">
    <location>
        <begin position="1133"/>
        <end position="1218"/>
    </location>
</feature>
<feature type="domain" description="TOG" evidence="14">
    <location>
        <begin position="828"/>
        <end position="1066"/>
    </location>
</feature>
<name>A0AAX7VXF8_ASTCA</name>
<organism evidence="15 16">
    <name type="scientific">Astatotilapia calliptera</name>
    <name type="common">Eastern happy</name>
    <name type="synonym">Chromis callipterus</name>
    <dbReference type="NCBI Taxonomy" id="8154"/>
    <lineage>
        <taxon>Eukaryota</taxon>
        <taxon>Metazoa</taxon>
        <taxon>Chordata</taxon>
        <taxon>Craniata</taxon>
        <taxon>Vertebrata</taxon>
        <taxon>Euteleostomi</taxon>
        <taxon>Actinopterygii</taxon>
        <taxon>Neopterygii</taxon>
        <taxon>Teleostei</taxon>
        <taxon>Neoteleostei</taxon>
        <taxon>Acanthomorphata</taxon>
        <taxon>Ovalentaria</taxon>
        <taxon>Cichlomorphae</taxon>
        <taxon>Cichliformes</taxon>
        <taxon>Cichlidae</taxon>
        <taxon>African cichlids</taxon>
        <taxon>Pseudocrenilabrinae</taxon>
        <taxon>Haplochromini</taxon>
        <taxon>Astatotilapia</taxon>
    </lineage>
</organism>
<dbReference type="GO" id="GO:0040001">
    <property type="term" value="P:establishment of mitotic spindle localization"/>
    <property type="evidence" value="ECO:0007669"/>
    <property type="project" value="TreeGrafter"/>
</dbReference>
<dbReference type="InterPro" id="IPR016024">
    <property type="entry name" value="ARM-type_fold"/>
</dbReference>
<dbReference type="FunFam" id="1.25.10.10:FF:000005">
    <property type="entry name" value="CLIP-associating protein 1 isoform 2"/>
    <property type="match status" value="1"/>
</dbReference>
<dbReference type="InterPro" id="IPR011989">
    <property type="entry name" value="ARM-like"/>
</dbReference>
<dbReference type="Pfam" id="PF21041">
    <property type="entry name" value="XMAP215_CLASP_TOG"/>
    <property type="match status" value="1"/>
</dbReference>
<keyword evidence="11" id="KW-0137">Centromere</keyword>
<dbReference type="InterPro" id="IPR021133">
    <property type="entry name" value="HEAT_type_2"/>
</dbReference>
<reference evidence="15" key="2">
    <citation type="submission" date="2025-08" db="UniProtKB">
        <authorList>
            <consortium name="Ensembl"/>
        </authorList>
    </citation>
    <scope>IDENTIFICATION</scope>
</reference>
<dbReference type="PANTHER" id="PTHR21567:SF30">
    <property type="entry name" value="CLIP-ASSOCIATING PROTEIN 2"/>
    <property type="match status" value="1"/>
</dbReference>
<dbReference type="GO" id="GO:1902903">
    <property type="term" value="P:regulation of supramolecular fiber organization"/>
    <property type="evidence" value="ECO:0007669"/>
    <property type="project" value="UniProtKB-ARBA"/>
</dbReference>
<dbReference type="InterPro" id="IPR024395">
    <property type="entry name" value="CLASP_N_dom"/>
</dbReference>
<dbReference type="GO" id="GO:0000776">
    <property type="term" value="C:kinetochore"/>
    <property type="evidence" value="ECO:0007669"/>
    <property type="project" value="TreeGrafter"/>
</dbReference>
<keyword evidence="7" id="KW-0995">Kinetochore</keyword>
<dbReference type="FunFam" id="1.25.10.10:FF:000001">
    <property type="entry name" value="CLIP-associating protein 1 isoform 2"/>
    <property type="match status" value="1"/>
</dbReference>
<feature type="compositionally biased region" description="Acidic residues" evidence="13">
    <location>
        <begin position="1208"/>
        <end position="1218"/>
    </location>
</feature>
<proteinExistence type="predicted"/>
<evidence type="ECO:0000256" key="13">
    <source>
        <dbReference type="SAM" id="MobiDB-lite"/>
    </source>
</evidence>
<dbReference type="GO" id="GO:0045180">
    <property type="term" value="C:basal cortex"/>
    <property type="evidence" value="ECO:0007669"/>
    <property type="project" value="TreeGrafter"/>
</dbReference>
<dbReference type="InterPro" id="IPR057546">
    <property type="entry name" value="HEAT_GCN1"/>
</dbReference>
<feature type="domain" description="TOG" evidence="14">
    <location>
        <begin position="1212"/>
        <end position="1453"/>
    </location>
</feature>
<feature type="compositionally biased region" description="Low complexity" evidence="13">
    <location>
        <begin position="546"/>
        <end position="564"/>
    </location>
</feature>
<dbReference type="GO" id="GO:0031110">
    <property type="term" value="P:regulation of microtubule polymerization or depolymerization"/>
    <property type="evidence" value="ECO:0007669"/>
    <property type="project" value="UniProtKB-ARBA"/>
</dbReference>
<feature type="compositionally biased region" description="Low complexity" evidence="13">
    <location>
        <begin position="272"/>
        <end position="281"/>
    </location>
</feature>
<evidence type="ECO:0000313" key="16">
    <source>
        <dbReference type="Proteomes" id="UP000265100"/>
    </source>
</evidence>
<feature type="region of interest" description="Disordered" evidence="13">
    <location>
        <begin position="611"/>
        <end position="737"/>
    </location>
</feature>
<dbReference type="GO" id="GO:0090307">
    <property type="term" value="P:mitotic spindle assembly"/>
    <property type="evidence" value="ECO:0007669"/>
    <property type="project" value="TreeGrafter"/>
</dbReference>
<reference evidence="15" key="1">
    <citation type="submission" date="2018-05" db="EMBL/GenBank/DDBJ databases">
        <authorList>
            <person name="Datahose"/>
        </authorList>
    </citation>
    <scope>NUCLEOTIDE SEQUENCE</scope>
</reference>
<feature type="compositionally biased region" description="Polar residues" evidence="13">
    <location>
        <begin position="641"/>
        <end position="654"/>
    </location>
</feature>
<keyword evidence="6" id="KW-0677">Repeat</keyword>
<evidence type="ECO:0000256" key="4">
    <source>
        <dbReference type="ARBA" id="ARBA00022454"/>
    </source>
</evidence>
<keyword evidence="16" id="KW-1185">Reference proteome</keyword>
<dbReference type="Pfam" id="PF12348">
    <property type="entry name" value="CLASP_N"/>
    <property type="match status" value="1"/>
</dbReference>
<dbReference type="SUPFAM" id="SSF48371">
    <property type="entry name" value="ARM repeat"/>
    <property type="match status" value="2"/>
</dbReference>
<accession>A0AAX7VXF8</accession>
<evidence type="ECO:0000256" key="7">
    <source>
        <dbReference type="ARBA" id="ARBA00022838"/>
    </source>
</evidence>
<gene>
    <name evidence="15" type="primary">CLASP2</name>
</gene>
<evidence type="ECO:0000256" key="12">
    <source>
        <dbReference type="PROSITE-ProRule" id="PRU00103"/>
    </source>
</evidence>
<evidence type="ECO:0000256" key="5">
    <source>
        <dbReference type="ARBA" id="ARBA00022490"/>
    </source>
</evidence>
<feature type="region of interest" description="Disordered" evidence="13">
    <location>
        <begin position="544"/>
        <end position="595"/>
    </location>
</feature>
<keyword evidence="5" id="KW-0963">Cytoplasm</keyword>
<dbReference type="InterPro" id="IPR048491">
    <property type="entry name" value="XMAP215_CLASP_TOG"/>
</dbReference>
<keyword evidence="8" id="KW-0333">Golgi apparatus</keyword>
<evidence type="ECO:0000256" key="9">
    <source>
        <dbReference type="ARBA" id="ARBA00023212"/>
    </source>
</evidence>
<dbReference type="PANTHER" id="PTHR21567">
    <property type="entry name" value="CLASP"/>
    <property type="match status" value="1"/>
</dbReference>
<keyword evidence="10" id="KW-0131">Cell cycle</keyword>
<dbReference type="Pfam" id="PF23271">
    <property type="entry name" value="HEAT_GCN1"/>
    <property type="match status" value="1"/>
</dbReference>
<feature type="repeat" description="HEAT" evidence="12">
    <location>
        <begin position="169"/>
        <end position="206"/>
    </location>
</feature>
<dbReference type="GO" id="GO:0005815">
    <property type="term" value="C:microtubule organizing center"/>
    <property type="evidence" value="ECO:0007669"/>
    <property type="project" value="TreeGrafter"/>
</dbReference>
<evidence type="ECO:0000256" key="1">
    <source>
        <dbReference type="ARBA" id="ARBA00004300"/>
    </source>
</evidence>
<dbReference type="Gene3D" id="1.25.10.10">
    <property type="entry name" value="Leucine-rich Repeat Variant"/>
    <property type="match status" value="4"/>
</dbReference>
<dbReference type="GeneTree" id="ENSGT00940000155574"/>
<keyword evidence="4" id="KW-0158">Chromosome</keyword>
<reference evidence="15" key="3">
    <citation type="submission" date="2025-09" db="UniProtKB">
        <authorList>
            <consortium name="Ensembl"/>
        </authorList>
    </citation>
    <scope>IDENTIFICATION</scope>
</reference>
<protein>
    <recommendedName>
        <fullName evidence="14">TOG domain-containing protein</fullName>
    </recommendedName>
</protein>
<evidence type="ECO:0000256" key="3">
    <source>
        <dbReference type="ARBA" id="ARBA00004629"/>
    </source>
</evidence>
<feature type="compositionally biased region" description="Low complexity" evidence="13">
    <location>
        <begin position="1175"/>
        <end position="1187"/>
    </location>
</feature>
<feature type="compositionally biased region" description="Low complexity" evidence="13">
    <location>
        <begin position="689"/>
        <end position="699"/>
    </location>
</feature>
<feature type="compositionally biased region" description="Polar residues" evidence="13">
    <location>
        <begin position="722"/>
        <end position="737"/>
    </location>
</feature>
<evidence type="ECO:0000313" key="15">
    <source>
        <dbReference type="Ensembl" id="ENSACLP00000085917.1"/>
    </source>
</evidence>